<accession>A0A5C6W489</accession>
<keyword evidence="3" id="KW-1185">Reference proteome</keyword>
<comment type="caution">
    <text evidence="2">The sequence shown here is derived from an EMBL/GenBank/DDBJ whole genome shotgun (WGS) entry which is preliminary data.</text>
</comment>
<feature type="transmembrane region" description="Helical" evidence="1">
    <location>
        <begin position="41"/>
        <end position="57"/>
    </location>
</feature>
<dbReference type="RefSeq" id="WP_146945629.1">
    <property type="nucleotide sequence ID" value="NZ_VOQF01000001.1"/>
</dbReference>
<proteinExistence type="predicted"/>
<evidence type="ECO:0000256" key="1">
    <source>
        <dbReference type="SAM" id="Phobius"/>
    </source>
</evidence>
<keyword evidence="1" id="KW-1133">Transmembrane helix</keyword>
<dbReference type="Proteomes" id="UP000321363">
    <property type="component" value="Unassembled WGS sequence"/>
</dbReference>
<evidence type="ECO:0000313" key="3">
    <source>
        <dbReference type="Proteomes" id="UP000321363"/>
    </source>
</evidence>
<name>A0A5C6W489_9BACI</name>
<gene>
    <name evidence="2" type="ORF">FS935_00775</name>
</gene>
<dbReference type="EMBL" id="VOQF01000001">
    <property type="protein sequence ID" value="TXC92767.1"/>
    <property type="molecule type" value="Genomic_DNA"/>
</dbReference>
<keyword evidence="1" id="KW-0812">Transmembrane</keyword>
<protein>
    <submittedName>
        <fullName evidence="2">Uncharacterized protein</fullName>
    </submittedName>
</protein>
<dbReference type="AlphaFoldDB" id="A0A5C6W489"/>
<organism evidence="2 3">
    <name type="scientific">Metabacillus litoralis</name>
    <dbReference type="NCBI Taxonomy" id="152268"/>
    <lineage>
        <taxon>Bacteria</taxon>
        <taxon>Bacillati</taxon>
        <taxon>Bacillota</taxon>
        <taxon>Bacilli</taxon>
        <taxon>Bacillales</taxon>
        <taxon>Bacillaceae</taxon>
        <taxon>Metabacillus</taxon>
    </lineage>
</organism>
<evidence type="ECO:0000313" key="2">
    <source>
        <dbReference type="EMBL" id="TXC92767.1"/>
    </source>
</evidence>
<sequence length="86" mass="10283">MFKKIMRHTWNTLSGVFVLLFSIWMSGPGIGETNTPTYRWYFMLLFVLWAVGFLLQFKERTKFIGVFLTFIPFVLYLVFYLRAVIL</sequence>
<feature type="transmembrane region" description="Helical" evidence="1">
    <location>
        <begin position="64"/>
        <end position="85"/>
    </location>
</feature>
<reference evidence="2 3" key="1">
    <citation type="journal article" date="2005" name="Int. J. Syst. Evol. Microbiol.">
        <title>Bacillus litoralis sp. nov., isolated from a tidal flat of the Yellow Sea in Korea.</title>
        <authorList>
            <person name="Yoon J.H."/>
            <person name="Oh T.K."/>
        </authorList>
    </citation>
    <scope>NUCLEOTIDE SEQUENCE [LARGE SCALE GENOMIC DNA]</scope>
    <source>
        <strain evidence="2 3">SW-211</strain>
    </source>
</reference>
<dbReference type="OrthoDB" id="2936393at2"/>
<keyword evidence="1" id="KW-0472">Membrane</keyword>